<dbReference type="InterPro" id="IPR041588">
    <property type="entry name" value="Integrase_H2C2"/>
</dbReference>
<dbReference type="PANTHER" id="PTHR37984:SF8">
    <property type="entry name" value="CCHC-TYPE DOMAIN-CONTAINING PROTEIN"/>
    <property type="match status" value="1"/>
</dbReference>
<dbReference type="CDD" id="cd09274">
    <property type="entry name" value="RNase_HI_RT_Ty3"/>
    <property type="match status" value="1"/>
</dbReference>
<dbReference type="GO" id="GO:0042575">
    <property type="term" value="C:DNA polymerase complex"/>
    <property type="evidence" value="ECO:0007669"/>
    <property type="project" value="UniProtKB-ARBA"/>
</dbReference>
<evidence type="ECO:0000259" key="3">
    <source>
        <dbReference type="PROSITE" id="PS50878"/>
    </source>
</evidence>
<dbReference type="SUPFAM" id="SSF53098">
    <property type="entry name" value="Ribonuclease H-like"/>
    <property type="match status" value="1"/>
</dbReference>
<dbReference type="EMBL" id="GBHO01022048">
    <property type="protein sequence ID" value="JAG21556.1"/>
    <property type="molecule type" value="Transcribed_RNA"/>
</dbReference>
<dbReference type="InterPro" id="IPR036397">
    <property type="entry name" value="RNaseH_sf"/>
</dbReference>
<feature type="compositionally biased region" description="Polar residues" evidence="2">
    <location>
        <begin position="12"/>
        <end position="26"/>
    </location>
</feature>
<organism evidence="5">
    <name type="scientific">Lygus hesperus</name>
    <name type="common">Western plant bug</name>
    <dbReference type="NCBI Taxonomy" id="30085"/>
    <lineage>
        <taxon>Eukaryota</taxon>
        <taxon>Metazoa</taxon>
        <taxon>Ecdysozoa</taxon>
        <taxon>Arthropoda</taxon>
        <taxon>Hexapoda</taxon>
        <taxon>Insecta</taxon>
        <taxon>Pterygota</taxon>
        <taxon>Neoptera</taxon>
        <taxon>Paraneoptera</taxon>
        <taxon>Hemiptera</taxon>
        <taxon>Heteroptera</taxon>
        <taxon>Panheteroptera</taxon>
        <taxon>Cimicomorpha</taxon>
        <taxon>Miridae</taxon>
        <taxon>Mirini</taxon>
        <taxon>Lygus</taxon>
    </lineage>
</organism>
<feature type="domain" description="Integrase catalytic" evidence="4">
    <location>
        <begin position="1072"/>
        <end position="1240"/>
    </location>
</feature>
<reference evidence="5" key="2">
    <citation type="submission" date="2014-07" db="EMBL/GenBank/DDBJ databases">
        <authorList>
            <person name="Hull J."/>
        </authorList>
    </citation>
    <scope>NUCLEOTIDE SEQUENCE</scope>
</reference>
<dbReference type="Pfam" id="PF17921">
    <property type="entry name" value="Integrase_H2C2"/>
    <property type="match status" value="1"/>
</dbReference>
<dbReference type="InterPro" id="IPR043128">
    <property type="entry name" value="Rev_trsase/Diguanyl_cyclase"/>
</dbReference>
<dbReference type="InterPro" id="IPR043502">
    <property type="entry name" value="DNA/RNA_pol_sf"/>
</dbReference>
<dbReference type="CDD" id="cd01647">
    <property type="entry name" value="RT_LTR"/>
    <property type="match status" value="1"/>
</dbReference>
<evidence type="ECO:0000259" key="4">
    <source>
        <dbReference type="PROSITE" id="PS50994"/>
    </source>
</evidence>
<dbReference type="Gene3D" id="3.10.20.370">
    <property type="match status" value="1"/>
</dbReference>
<dbReference type="SUPFAM" id="SSF50630">
    <property type="entry name" value="Acid proteases"/>
    <property type="match status" value="1"/>
</dbReference>
<dbReference type="InterPro" id="IPR001584">
    <property type="entry name" value="Integrase_cat-core"/>
</dbReference>
<proteinExistence type="predicted"/>
<dbReference type="Pfam" id="PF00078">
    <property type="entry name" value="RVT_1"/>
    <property type="match status" value="1"/>
</dbReference>
<dbReference type="InterPro" id="IPR050951">
    <property type="entry name" value="Retrovirus_Pol_polyprotein"/>
</dbReference>
<evidence type="ECO:0000256" key="2">
    <source>
        <dbReference type="SAM" id="MobiDB-lite"/>
    </source>
</evidence>
<dbReference type="PROSITE" id="PS50994">
    <property type="entry name" value="INTEGRASE"/>
    <property type="match status" value="1"/>
</dbReference>
<protein>
    <recommendedName>
        <fullName evidence="1">RNA-directed DNA polymerase</fullName>
        <ecNumber evidence="1">2.7.7.49</ecNumber>
    </recommendedName>
</protein>
<feature type="compositionally biased region" description="Polar residues" evidence="2">
    <location>
        <begin position="263"/>
        <end position="274"/>
    </location>
</feature>
<feature type="non-terminal residue" evidence="5">
    <location>
        <position position="1"/>
    </location>
</feature>
<dbReference type="InterPro" id="IPR012337">
    <property type="entry name" value="RNaseH-like_sf"/>
</dbReference>
<dbReference type="InterPro" id="IPR021109">
    <property type="entry name" value="Peptidase_aspartic_dom_sf"/>
</dbReference>
<evidence type="ECO:0000313" key="5">
    <source>
        <dbReference type="EMBL" id="JAG21555.1"/>
    </source>
</evidence>
<dbReference type="GO" id="GO:0015074">
    <property type="term" value="P:DNA integration"/>
    <property type="evidence" value="ECO:0007669"/>
    <property type="project" value="InterPro"/>
</dbReference>
<dbReference type="SUPFAM" id="SSF56672">
    <property type="entry name" value="DNA/RNA polymerases"/>
    <property type="match status" value="1"/>
</dbReference>
<feature type="domain" description="Reverse transcriptase" evidence="3">
    <location>
        <begin position="528"/>
        <end position="705"/>
    </location>
</feature>
<sequence length="1397" mass="159393">RGQVSGKFDTSVLKNPTTRTLNPPNMSQLQPNFGPLVIDDASSTNLSKRWSQWLTEFKLYIVAAELEDVPDKRKVALLLSLIGPQARVVFQSFGKDPEKIKYADLVKLFHEHFTPKKNITVERHQFLTRRQKENESIAEYITALKNLSQSCELENLTDGLIKDVMICGLINNNYRQRLLQEDDLTLDKAIRLCKSLELTLSQTRSIQQGSEVEKAYHVTNRSKHPKTSKQQPSTSHSHDGNNRPGRINQDRTYQRQQRSQQRISPSTGSSNSQRSHSREISGQAVCQKCGQVHRFKCPAYGQKCGRCGKLNHYIKMCRAKAVNVVSEDSLHKSGSFDGEYFVCKVETNVDDEKAWFTNVEVNGKYIRAQLDTGAQVNCMSLTEFNKLMLPKSVLRPPKNKLSAYGGTELPNTGHCVLCCKVKGKLYNISFNVIDKEVPTLLGFNACRALDLVKRVYSIKNNEDKVNETNEYKNLRKKFEDTFEGLGCLPTTCRLQLKPNAQPVIDPPRKLPFKLYSRVQAELNRMENDGVIVKVTEPTEWVSSMVVTERKNGALRICLDPRNLNSNLMRSHFQLPTLSVLRSQLNGSVIFSTLDANSGFWNVPMDTESTKLLVFGTPFGRYKFLRLPFGISAAPEIFHRIMIESFGDLEGVCIFQDDILVHADSKKVHDRRLESVLNRARELNIKFNKAKCKFGQLEVKYMGHIFSKEGMRPDKARIEAICAMPAPTDKKSLQRFLGLVTYLSNFIPNFAHETTRLRQLIRKDVSWVWDANCQQTFERLKQLITKAPVLAHFDVKQPIILSVDSSKFAVGAVILQNGKPIEYASKTLNACQQGYAQIEKELYAVVVGCVRFKQYIYGQTVTVETDHSPLVTICKRSLADVPSRLQRMLLQLQTYDINVIYKPGRHMYIADTLSRAPLPDTDNYLDDEITVHVNLVSTSAEVSPQTMLDIKNASETDEEIKLLKQYTREGWPSTKSQVKDIVKPYWNFNSEISVIDEVVYKNTSIVVPKQLRKTILHRIHISHMGEQRTKALVRGVLYWPNMSSEISNLVSNCQTCIKFRPQNVNEPLQSHDIPLLPWQKLGADFMDWEGSKYLVIVDYFSKYIDIAKIASNNASTVIGHMKSIFSRHGIPFQLVTDGGPPFGSSEFKDFMKQWEIKHIITSPFMARSNGMSESAVKIVRNLLTKCKDSQTDPYLALLHYRNTPKESESSPAQLLMSRRLRCTLPINAKLLKPKLVNNEKHRDSLLEKQKQSKRYYDKNCKQLPKLDVGENVYYKLKPQGHWLPGVITKISGPRSYVVQNSEGKHYVRNRKHLFSKPKSIIKPSVVKDGYDACMFNNNKRFSPRKSLLNDTQSNTEENIIKPNNSNEVQENQTACTRSGRVVIPVKRFSFSEFKKKKD</sequence>
<dbReference type="Gene3D" id="3.30.70.270">
    <property type="match status" value="2"/>
</dbReference>
<name>A0A0A9XW98_LYGHE</name>
<dbReference type="EC" id="2.7.7.49" evidence="1"/>
<dbReference type="PROSITE" id="PS50878">
    <property type="entry name" value="RT_POL"/>
    <property type="match status" value="1"/>
</dbReference>
<dbReference type="Gene3D" id="1.10.340.70">
    <property type="match status" value="1"/>
</dbReference>
<feature type="region of interest" description="Disordered" evidence="2">
    <location>
        <begin position="1"/>
        <end position="26"/>
    </location>
</feature>
<dbReference type="PANTHER" id="PTHR37984">
    <property type="entry name" value="PROTEIN CBG26694"/>
    <property type="match status" value="1"/>
</dbReference>
<dbReference type="CDD" id="cd05481">
    <property type="entry name" value="retropepsin_like_LTR_1"/>
    <property type="match status" value="1"/>
</dbReference>
<dbReference type="FunFam" id="3.30.70.270:FF:000026">
    <property type="entry name" value="Transposon Ty3-G Gag-Pol polyprotein"/>
    <property type="match status" value="1"/>
</dbReference>
<dbReference type="Gene3D" id="3.30.420.10">
    <property type="entry name" value="Ribonuclease H-like superfamily/Ribonuclease H"/>
    <property type="match status" value="1"/>
</dbReference>
<dbReference type="InterPro" id="IPR041577">
    <property type="entry name" value="RT_RNaseH_2"/>
</dbReference>
<evidence type="ECO:0000313" key="6">
    <source>
        <dbReference type="EMBL" id="JAG21556.1"/>
    </source>
</evidence>
<dbReference type="Gene3D" id="2.40.70.10">
    <property type="entry name" value="Acid Proteases"/>
    <property type="match status" value="1"/>
</dbReference>
<dbReference type="Pfam" id="PF00665">
    <property type="entry name" value="rve"/>
    <property type="match status" value="1"/>
</dbReference>
<reference evidence="5" key="1">
    <citation type="journal article" date="2014" name="PLoS ONE">
        <title>Transcriptome-Based Identification of ABC Transporters in the Western Tarnished Plant Bug Lygus hesperus.</title>
        <authorList>
            <person name="Hull J.J."/>
            <person name="Chaney K."/>
            <person name="Geib S.M."/>
            <person name="Fabrick J.A."/>
            <person name="Brent C.S."/>
            <person name="Walsh D."/>
            <person name="Lavine L.C."/>
        </authorList>
    </citation>
    <scope>NUCLEOTIDE SEQUENCE</scope>
</reference>
<accession>A0A0A9XW98</accession>
<dbReference type="FunFam" id="1.10.340.70:FF:000003">
    <property type="entry name" value="Protein CBG25708"/>
    <property type="match status" value="1"/>
</dbReference>
<dbReference type="EMBL" id="GBHO01022049">
    <property type="protein sequence ID" value="JAG21555.1"/>
    <property type="molecule type" value="Transcribed_RNA"/>
</dbReference>
<feature type="region of interest" description="Disordered" evidence="2">
    <location>
        <begin position="218"/>
        <end position="277"/>
    </location>
</feature>
<dbReference type="Pfam" id="PF17919">
    <property type="entry name" value="RT_RNaseH_2"/>
    <property type="match status" value="1"/>
</dbReference>
<dbReference type="InterPro" id="IPR000477">
    <property type="entry name" value="RT_dom"/>
</dbReference>
<dbReference type="FunFam" id="3.30.420.10:FF:000063">
    <property type="entry name" value="Retrovirus-related Pol polyprotein from transposon 297-like Protein"/>
    <property type="match status" value="1"/>
</dbReference>
<dbReference type="GO" id="GO:0003676">
    <property type="term" value="F:nucleic acid binding"/>
    <property type="evidence" value="ECO:0007669"/>
    <property type="project" value="InterPro"/>
</dbReference>
<dbReference type="Gene3D" id="3.10.10.10">
    <property type="entry name" value="HIV Type 1 Reverse Transcriptase, subunit A, domain 1"/>
    <property type="match status" value="1"/>
</dbReference>
<dbReference type="GO" id="GO:0003964">
    <property type="term" value="F:RNA-directed DNA polymerase activity"/>
    <property type="evidence" value="ECO:0007669"/>
    <property type="project" value="UniProtKB-EC"/>
</dbReference>
<gene>
    <name evidence="5" type="primary">TY3B-I_32</name>
    <name evidence="6" type="synonym">TY3B-I_31</name>
    <name evidence="6" type="ORF">CM83_51973</name>
    <name evidence="5" type="ORF">CM83_51976</name>
</gene>
<evidence type="ECO:0000256" key="1">
    <source>
        <dbReference type="ARBA" id="ARBA00012493"/>
    </source>
</evidence>